<keyword evidence="3" id="KW-1185">Reference proteome</keyword>
<name>A0A840DFZ6_9MICO</name>
<dbReference type="RefSeq" id="WP_183304666.1">
    <property type="nucleotide sequence ID" value="NZ_JACIFD010000008.1"/>
</dbReference>
<dbReference type="Proteomes" id="UP000571183">
    <property type="component" value="Unassembled WGS sequence"/>
</dbReference>
<dbReference type="AlphaFoldDB" id="A0A840DFZ6"/>
<organism evidence="2 3">
    <name type="scientific">Canibacter oris</name>
    <dbReference type="NCBI Taxonomy" id="1365628"/>
    <lineage>
        <taxon>Bacteria</taxon>
        <taxon>Bacillati</taxon>
        <taxon>Actinomycetota</taxon>
        <taxon>Actinomycetes</taxon>
        <taxon>Micrococcales</taxon>
        <taxon>Microbacteriaceae</taxon>
        <taxon>Canibacter</taxon>
    </lineage>
</organism>
<protein>
    <recommendedName>
        <fullName evidence="4">Tetratricopeptide repeat protein</fullName>
    </recommendedName>
</protein>
<feature type="transmembrane region" description="Helical" evidence="1">
    <location>
        <begin position="30"/>
        <end position="51"/>
    </location>
</feature>
<comment type="caution">
    <text evidence="2">The sequence shown here is derived from an EMBL/GenBank/DDBJ whole genome shotgun (WGS) entry which is preliminary data.</text>
</comment>
<evidence type="ECO:0000256" key="1">
    <source>
        <dbReference type="SAM" id="Phobius"/>
    </source>
</evidence>
<evidence type="ECO:0000313" key="3">
    <source>
        <dbReference type="Proteomes" id="UP000571183"/>
    </source>
</evidence>
<sequence>MPDFNEFSADSAPRVKQRSAAAKPAGPKPAVMLAALVMAALLLLYVGAVLYRVVVMLQTGSVTGALLALGMLVLSLVAIWAVWREVRFGIAATRLTRKLNEAGGLLDLEIPTDPSGRPQRAAARQVLPEVTAFAQAQPESWQAQQRLGIVLRAAGENAAARKAINNAIKLAKSQDI</sequence>
<evidence type="ECO:0000313" key="2">
    <source>
        <dbReference type="EMBL" id="MBB4071640.1"/>
    </source>
</evidence>
<keyword evidence="1" id="KW-0812">Transmembrane</keyword>
<gene>
    <name evidence="2" type="ORF">F5897_000952</name>
</gene>
<evidence type="ECO:0008006" key="4">
    <source>
        <dbReference type="Google" id="ProtNLM"/>
    </source>
</evidence>
<feature type="transmembrane region" description="Helical" evidence="1">
    <location>
        <begin position="63"/>
        <end position="83"/>
    </location>
</feature>
<keyword evidence="1" id="KW-0472">Membrane</keyword>
<proteinExistence type="predicted"/>
<dbReference type="EMBL" id="JACIFD010000008">
    <property type="protein sequence ID" value="MBB4071640.1"/>
    <property type="molecule type" value="Genomic_DNA"/>
</dbReference>
<accession>A0A840DFZ6</accession>
<reference evidence="2" key="1">
    <citation type="submission" date="2020-08" db="EMBL/GenBank/DDBJ databases">
        <title>Sequencing the genomes of 1000 actinobacteria strains.</title>
        <authorList>
            <person name="Klenk H.-P."/>
        </authorList>
    </citation>
    <scope>NUCLEOTIDE SEQUENCE [LARGE SCALE GENOMIC DNA]</scope>
    <source>
        <strain evidence="2">DSM 27064</strain>
    </source>
</reference>
<keyword evidence="1" id="KW-1133">Transmembrane helix</keyword>